<sequence>MKKPTAPTTETAGPKKKKLPKYLILTEIMTEGRTLIALEALSEYGDTCLHTTISYLTHEYGLHFIRTPEKHRHRGGGSVYFTRYKLAPDSIKKAEALIKFYKQR</sequence>
<comment type="caution">
    <text evidence="1">The sequence shown here is derived from an EMBL/GenBank/DDBJ whole genome shotgun (WGS) entry which is preliminary data.</text>
</comment>
<evidence type="ECO:0000313" key="1">
    <source>
        <dbReference type="EMBL" id="MFC6672525.1"/>
    </source>
</evidence>
<proteinExistence type="predicted"/>
<gene>
    <name evidence="1" type="ORF">ACFQDL_22475</name>
</gene>
<protein>
    <submittedName>
        <fullName evidence="1">Uncharacterized protein</fullName>
    </submittedName>
</protein>
<dbReference type="Proteomes" id="UP001596422">
    <property type="component" value="Unassembled WGS sequence"/>
</dbReference>
<dbReference type="RefSeq" id="WP_379910963.1">
    <property type="nucleotide sequence ID" value="NZ_JBHSWE010000001.1"/>
</dbReference>
<name>A0ABW2A521_9GAMM</name>
<evidence type="ECO:0000313" key="2">
    <source>
        <dbReference type="Proteomes" id="UP001596422"/>
    </source>
</evidence>
<keyword evidence="2" id="KW-1185">Reference proteome</keyword>
<dbReference type="EMBL" id="JBHSWE010000001">
    <property type="protein sequence ID" value="MFC6672525.1"/>
    <property type="molecule type" value="Genomic_DNA"/>
</dbReference>
<reference evidence="2" key="1">
    <citation type="journal article" date="2019" name="Int. J. Syst. Evol. Microbiol.">
        <title>The Global Catalogue of Microorganisms (GCM) 10K type strain sequencing project: providing services to taxonomists for standard genome sequencing and annotation.</title>
        <authorList>
            <consortium name="The Broad Institute Genomics Platform"/>
            <consortium name="The Broad Institute Genome Sequencing Center for Infectious Disease"/>
            <person name="Wu L."/>
            <person name="Ma J."/>
        </authorList>
    </citation>
    <scope>NUCLEOTIDE SEQUENCE [LARGE SCALE GENOMIC DNA]</scope>
    <source>
        <strain evidence="2">NBRC 111756</strain>
    </source>
</reference>
<accession>A0ABW2A521</accession>
<organism evidence="1 2">
    <name type="scientific">Marinobacterium aestuariivivens</name>
    <dbReference type="NCBI Taxonomy" id="1698799"/>
    <lineage>
        <taxon>Bacteria</taxon>
        <taxon>Pseudomonadati</taxon>
        <taxon>Pseudomonadota</taxon>
        <taxon>Gammaproteobacteria</taxon>
        <taxon>Oceanospirillales</taxon>
        <taxon>Oceanospirillaceae</taxon>
        <taxon>Marinobacterium</taxon>
    </lineage>
</organism>